<organism evidence="2 3">
    <name type="scientific">Halogranum amylolyticum</name>
    <dbReference type="NCBI Taxonomy" id="660520"/>
    <lineage>
        <taxon>Archaea</taxon>
        <taxon>Methanobacteriati</taxon>
        <taxon>Methanobacteriota</taxon>
        <taxon>Stenosarchaea group</taxon>
        <taxon>Halobacteria</taxon>
        <taxon>Halobacteriales</taxon>
        <taxon>Haloferacaceae</taxon>
    </lineage>
</organism>
<dbReference type="InterPro" id="IPR002372">
    <property type="entry name" value="PQQ_rpt_dom"/>
</dbReference>
<dbReference type="Gene3D" id="2.130.10.10">
    <property type="entry name" value="YVTN repeat-like/Quinoprotein amine dehydrogenase"/>
    <property type="match status" value="1"/>
</dbReference>
<dbReference type="SMART" id="SM00564">
    <property type="entry name" value="PQQ"/>
    <property type="match status" value="2"/>
</dbReference>
<evidence type="ECO:0000259" key="1">
    <source>
        <dbReference type="Pfam" id="PF13360"/>
    </source>
</evidence>
<protein>
    <submittedName>
        <fullName evidence="2">PQQ-like domain-containing protein</fullName>
    </submittedName>
</protein>
<dbReference type="SUPFAM" id="SSF50998">
    <property type="entry name" value="Quinoprotein alcohol dehydrogenase-like"/>
    <property type="match status" value="1"/>
</dbReference>
<dbReference type="PANTHER" id="PTHR34512">
    <property type="entry name" value="CELL SURFACE PROTEIN"/>
    <property type="match status" value="1"/>
</dbReference>
<name>A0A1H8UJD2_9EURY</name>
<accession>A0A1H8UJD2</accession>
<dbReference type="Pfam" id="PF13360">
    <property type="entry name" value="PQQ_2"/>
    <property type="match status" value="1"/>
</dbReference>
<dbReference type="InterPro" id="IPR011047">
    <property type="entry name" value="Quinoprotein_ADH-like_sf"/>
</dbReference>
<dbReference type="PANTHER" id="PTHR34512:SF30">
    <property type="entry name" value="OUTER MEMBRANE PROTEIN ASSEMBLY FACTOR BAMB"/>
    <property type="match status" value="1"/>
</dbReference>
<dbReference type="InterPro" id="IPR018391">
    <property type="entry name" value="PQQ_b-propeller_rpt"/>
</dbReference>
<dbReference type="InterPro" id="IPR015943">
    <property type="entry name" value="WD40/YVTN_repeat-like_dom_sf"/>
</dbReference>
<evidence type="ECO:0000313" key="2">
    <source>
        <dbReference type="EMBL" id="SEP03281.1"/>
    </source>
</evidence>
<gene>
    <name evidence="2" type="ORF">SAMN04487948_11180</name>
</gene>
<dbReference type="EMBL" id="FODV01000011">
    <property type="protein sequence ID" value="SEP03281.1"/>
    <property type="molecule type" value="Genomic_DNA"/>
</dbReference>
<sequence>MTGEERWRVKTNAHIDCNVAVAGGTVFAASKAGVAHALDAASGEHAWTHDVRSEPHVTATDGSHVYVGTGGQLHALEATTGTSCWSTTYGDTNGIGIAVGNGRVYTPLTISGSEYGSLPGVLDAATSETLAPTQGGFESPDARFYRGTAVVDGAVYASGVDEGGISLARFS</sequence>
<evidence type="ECO:0000313" key="3">
    <source>
        <dbReference type="Proteomes" id="UP000199126"/>
    </source>
</evidence>
<dbReference type="Proteomes" id="UP000199126">
    <property type="component" value="Unassembled WGS sequence"/>
</dbReference>
<reference evidence="3" key="1">
    <citation type="submission" date="2016-10" db="EMBL/GenBank/DDBJ databases">
        <authorList>
            <person name="Varghese N."/>
            <person name="Submissions S."/>
        </authorList>
    </citation>
    <scope>NUCLEOTIDE SEQUENCE [LARGE SCALE GENOMIC DNA]</scope>
    <source>
        <strain evidence="3">CGMCC 1.10121</strain>
    </source>
</reference>
<dbReference type="AlphaFoldDB" id="A0A1H8UJD2"/>
<proteinExistence type="predicted"/>
<keyword evidence="3" id="KW-1185">Reference proteome</keyword>
<feature type="domain" description="Pyrrolo-quinoline quinone repeat" evidence="1">
    <location>
        <begin position="2"/>
        <end position="88"/>
    </location>
</feature>
<dbReference type="OrthoDB" id="145878at2157"/>